<dbReference type="SUPFAM" id="SSF55073">
    <property type="entry name" value="Nucleotide cyclase"/>
    <property type="match status" value="1"/>
</dbReference>
<comment type="cofactor">
    <cofactor evidence="1">
        <name>Mg(2+)</name>
        <dbReference type="ChEBI" id="CHEBI:18420"/>
    </cofactor>
</comment>
<dbReference type="PANTHER" id="PTHR45138">
    <property type="entry name" value="REGULATORY COMPONENTS OF SENSORY TRANSDUCTION SYSTEM"/>
    <property type="match status" value="1"/>
</dbReference>
<accession>A0A1Y1SHZ5</accession>
<feature type="domain" description="GGDEF" evidence="5">
    <location>
        <begin position="137"/>
        <end position="275"/>
    </location>
</feature>
<evidence type="ECO:0000256" key="2">
    <source>
        <dbReference type="ARBA" id="ARBA00012528"/>
    </source>
</evidence>
<dbReference type="Pfam" id="PF00990">
    <property type="entry name" value="GGDEF"/>
    <property type="match status" value="1"/>
</dbReference>
<dbReference type="NCBIfam" id="TIGR00254">
    <property type="entry name" value="GGDEF"/>
    <property type="match status" value="1"/>
</dbReference>
<evidence type="ECO:0000313" key="6">
    <source>
        <dbReference type="EMBL" id="ORE88931.1"/>
    </source>
</evidence>
<dbReference type="GO" id="GO:1902201">
    <property type="term" value="P:negative regulation of bacterial-type flagellum-dependent cell motility"/>
    <property type="evidence" value="ECO:0007669"/>
    <property type="project" value="TreeGrafter"/>
</dbReference>
<keyword evidence="4" id="KW-0472">Membrane</keyword>
<dbReference type="InterPro" id="IPR029787">
    <property type="entry name" value="Nucleotide_cyclase"/>
</dbReference>
<dbReference type="InterPro" id="IPR000160">
    <property type="entry name" value="GGDEF_dom"/>
</dbReference>
<dbReference type="CDD" id="cd01949">
    <property type="entry name" value="GGDEF"/>
    <property type="match status" value="1"/>
</dbReference>
<evidence type="ECO:0000259" key="5">
    <source>
        <dbReference type="PROSITE" id="PS50887"/>
    </source>
</evidence>
<dbReference type="RefSeq" id="WP_083559610.1">
    <property type="nucleotide sequence ID" value="NZ_AQQV01000001.1"/>
</dbReference>
<comment type="catalytic activity">
    <reaction evidence="3">
        <text>2 GTP = 3',3'-c-di-GMP + 2 diphosphate</text>
        <dbReference type="Rhea" id="RHEA:24898"/>
        <dbReference type="ChEBI" id="CHEBI:33019"/>
        <dbReference type="ChEBI" id="CHEBI:37565"/>
        <dbReference type="ChEBI" id="CHEBI:58805"/>
        <dbReference type="EC" id="2.7.7.65"/>
    </reaction>
</comment>
<keyword evidence="4" id="KW-0812">Transmembrane</keyword>
<feature type="transmembrane region" description="Helical" evidence="4">
    <location>
        <begin position="41"/>
        <end position="58"/>
    </location>
</feature>
<reference evidence="6 7" key="1">
    <citation type="submission" date="2013-04" db="EMBL/GenBank/DDBJ databases">
        <title>Oceanococcus atlanticus 22II-S10r2 Genome Sequencing.</title>
        <authorList>
            <person name="Lai Q."/>
            <person name="Li G."/>
            <person name="Shao Z."/>
        </authorList>
    </citation>
    <scope>NUCLEOTIDE SEQUENCE [LARGE SCALE GENOMIC DNA]</scope>
    <source>
        <strain evidence="6 7">22II-S10r2</strain>
    </source>
</reference>
<dbReference type="GO" id="GO:0005886">
    <property type="term" value="C:plasma membrane"/>
    <property type="evidence" value="ECO:0007669"/>
    <property type="project" value="TreeGrafter"/>
</dbReference>
<dbReference type="FunFam" id="3.30.70.270:FF:000001">
    <property type="entry name" value="Diguanylate cyclase domain protein"/>
    <property type="match status" value="1"/>
</dbReference>
<proteinExistence type="predicted"/>
<keyword evidence="7" id="KW-1185">Reference proteome</keyword>
<dbReference type="EC" id="2.7.7.65" evidence="2"/>
<feature type="transmembrane region" description="Helical" evidence="4">
    <location>
        <begin position="70"/>
        <end position="91"/>
    </location>
</feature>
<organism evidence="6 7">
    <name type="scientific">Oceanococcus atlanticus</name>
    <dbReference type="NCBI Taxonomy" id="1317117"/>
    <lineage>
        <taxon>Bacteria</taxon>
        <taxon>Pseudomonadati</taxon>
        <taxon>Pseudomonadota</taxon>
        <taxon>Gammaproteobacteria</taxon>
        <taxon>Chromatiales</taxon>
        <taxon>Oceanococcaceae</taxon>
        <taxon>Oceanococcus</taxon>
    </lineage>
</organism>
<dbReference type="OrthoDB" id="9773156at2"/>
<dbReference type="InterPro" id="IPR050469">
    <property type="entry name" value="Diguanylate_Cyclase"/>
</dbReference>
<dbReference type="STRING" id="1317117.ATO7_03610"/>
<sequence>MELLKSAMIIAAAGLLLTALLPVRRLVTELPKGASRRGWHWLAALVVVMIGCYSAYALGHKTSVKLADELIIPTILLFGSWFILMVSQLSAAGIHDARRLVRLERECITDGLTGIYNRRFFDHQLLIEHARAVRNNKPLSLMLLDIDRFKAVNDTHGHQVGDQVLVEIAELVQRLSRSADIVARFGGEELAIISPETSLDQATQQAERLREAIKKHVTTRAGADTPCRVEVTASIGVANLRRGEVAEPTAVLRRADEALYLAKASGRDCVLAEGAKLSPRVVQIKDWVAGKSPTQAA</sequence>
<dbReference type="GO" id="GO:0052621">
    <property type="term" value="F:diguanylate cyclase activity"/>
    <property type="evidence" value="ECO:0007669"/>
    <property type="project" value="UniProtKB-EC"/>
</dbReference>
<evidence type="ECO:0000256" key="1">
    <source>
        <dbReference type="ARBA" id="ARBA00001946"/>
    </source>
</evidence>
<dbReference type="AlphaFoldDB" id="A0A1Y1SHZ5"/>
<protein>
    <recommendedName>
        <fullName evidence="2">diguanylate cyclase</fullName>
        <ecNumber evidence="2">2.7.7.65</ecNumber>
    </recommendedName>
</protein>
<evidence type="ECO:0000256" key="4">
    <source>
        <dbReference type="SAM" id="Phobius"/>
    </source>
</evidence>
<evidence type="ECO:0000256" key="3">
    <source>
        <dbReference type="ARBA" id="ARBA00034247"/>
    </source>
</evidence>
<dbReference type="Gene3D" id="3.30.70.270">
    <property type="match status" value="1"/>
</dbReference>
<dbReference type="Proteomes" id="UP000192342">
    <property type="component" value="Unassembled WGS sequence"/>
</dbReference>
<dbReference type="InterPro" id="IPR043128">
    <property type="entry name" value="Rev_trsase/Diguanyl_cyclase"/>
</dbReference>
<dbReference type="GO" id="GO:0043709">
    <property type="term" value="P:cell adhesion involved in single-species biofilm formation"/>
    <property type="evidence" value="ECO:0007669"/>
    <property type="project" value="TreeGrafter"/>
</dbReference>
<gene>
    <name evidence="6" type="ORF">ATO7_03610</name>
</gene>
<name>A0A1Y1SHZ5_9GAMM</name>
<dbReference type="EMBL" id="AQQV01000001">
    <property type="protein sequence ID" value="ORE88931.1"/>
    <property type="molecule type" value="Genomic_DNA"/>
</dbReference>
<dbReference type="PANTHER" id="PTHR45138:SF9">
    <property type="entry name" value="DIGUANYLATE CYCLASE DGCM-RELATED"/>
    <property type="match status" value="1"/>
</dbReference>
<keyword evidence="4" id="KW-1133">Transmembrane helix</keyword>
<comment type="caution">
    <text evidence="6">The sequence shown here is derived from an EMBL/GenBank/DDBJ whole genome shotgun (WGS) entry which is preliminary data.</text>
</comment>
<dbReference type="PROSITE" id="PS50887">
    <property type="entry name" value="GGDEF"/>
    <property type="match status" value="1"/>
</dbReference>
<evidence type="ECO:0000313" key="7">
    <source>
        <dbReference type="Proteomes" id="UP000192342"/>
    </source>
</evidence>
<dbReference type="SMART" id="SM00267">
    <property type="entry name" value="GGDEF"/>
    <property type="match status" value="1"/>
</dbReference>